<keyword evidence="3" id="KW-1185">Reference proteome</keyword>
<sequence length="241" mass="27271">MLGRMLPHNRRNTSNSWQWGMYQDSNSPDMPSRQQPPDPTSMHSNVLLLTDSGATCSCRLQGISSDKQDRSLAKAWNWSEYTEYARGHSLDGRLPRWRPGSVMPIFGQGHLRNDEGDDRGRAGRAPPPCHWKTRPRSRRLNHAAAFLFSFWTTAKVHVMSGTELSAAFFKASRIFFFFFFFLRTLRNPRGPCRHESGLQTPHGAAMHAIRSDLGQKRSACAERSDAGEGERIAGEERDSHA</sequence>
<feature type="region of interest" description="Disordered" evidence="1">
    <location>
        <begin position="1"/>
        <end position="43"/>
    </location>
</feature>
<gene>
    <name evidence="2" type="ORF">IWX46DRAFT_436574</name>
</gene>
<comment type="caution">
    <text evidence="2">The sequence shown here is derived from an EMBL/GenBank/DDBJ whole genome shotgun (WGS) entry which is preliminary data.</text>
</comment>
<protein>
    <submittedName>
        <fullName evidence="2">Uncharacterized protein</fullName>
    </submittedName>
</protein>
<evidence type="ECO:0000256" key="1">
    <source>
        <dbReference type="SAM" id="MobiDB-lite"/>
    </source>
</evidence>
<dbReference type="Proteomes" id="UP001365128">
    <property type="component" value="Unassembled WGS sequence"/>
</dbReference>
<feature type="region of interest" description="Disordered" evidence="1">
    <location>
        <begin position="107"/>
        <end position="128"/>
    </location>
</feature>
<evidence type="ECO:0000313" key="2">
    <source>
        <dbReference type="EMBL" id="KAK7549952.1"/>
    </source>
</evidence>
<accession>A0ABR1MHQ2</accession>
<evidence type="ECO:0000313" key="3">
    <source>
        <dbReference type="Proteomes" id="UP001365128"/>
    </source>
</evidence>
<dbReference type="EMBL" id="JBBPDW010000008">
    <property type="protein sequence ID" value="KAK7549952.1"/>
    <property type="molecule type" value="Genomic_DNA"/>
</dbReference>
<organism evidence="2 3">
    <name type="scientific">Phyllosticta citricarpa</name>
    <dbReference type="NCBI Taxonomy" id="55181"/>
    <lineage>
        <taxon>Eukaryota</taxon>
        <taxon>Fungi</taxon>
        <taxon>Dikarya</taxon>
        <taxon>Ascomycota</taxon>
        <taxon>Pezizomycotina</taxon>
        <taxon>Dothideomycetes</taxon>
        <taxon>Dothideomycetes incertae sedis</taxon>
        <taxon>Botryosphaeriales</taxon>
        <taxon>Phyllostictaceae</taxon>
        <taxon>Phyllosticta</taxon>
    </lineage>
</organism>
<feature type="compositionally biased region" description="Polar residues" evidence="1">
    <location>
        <begin position="12"/>
        <end position="33"/>
    </location>
</feature>
<proteinExistence type="predicted"/>
<feature type="region of interest" description="Disordered" evidence="1">
    <location>
        <begin position="213"/>
        <end position="241"/>
    </location>
</feature>
<feature type="compositionally biased region" description="Basic and acidic residues" evidence="1">
    <location>
        <begin position="111"/>
        <end position="121"/>
    </location>
</feature>
<reference evidence="2 3" key="1">
    <citation type="submission" date="2024-04" db="EMBL/GenBank/DDBJ databases">
        <title>Phyllosticta paracitricarpa is synonymous to the EU quarantine fungus P. citricarpa based on phylogenomic analyses.</title>
        <authorList>
            <consortium name="Lawrence Berkeley National Laboratory"/>
            <person name="Van Ingen-Buijs V.A."/>
            <person name="Van Westerhoven A.C."/>
            <person name="Haridas S."/>
            <person name="Skiadas P."/>
            <person name="Martin F."/>
            <person name="Groenewald J.Z."/>
            <person name="Crous P.W."/>
            <person name="Seidl M.F."/>
        </authorList>
    </citation>
    <scope>NUCLEOTIDE SEQUENCE [LARGE SCALE GENOMIC DNA]</scope>
    <source>
        <strain evidence="2 3">CBS 122670</strain>
    </source>
</reference>
<name>A0ABR1MHQ2_9PEZI</name>